<reference evidence="2" key="1">
    <citation type="submission" date="2016-06" db="EMBL/GenBank/DDBJ databases">
        <authorList>
            <person name="Varghese N."/>
            <person name="Submissions Spin"/>
        </authorList>
    </citation>
    <scope>NUCLEOTIDE SEQUENCE [LARGE SCALE GENOMIC DNA]</scope>
    <source>
        <strain evidence="2">DSM 45577</strain>
    </source>
</reference>
<dbReference type="Pfam" id="PF21863">
    <property type="entry name" value="HTH_67"/>
    <property type="match status" value="1"/>
</dbReference>
<organism evidence="1 2">
    <name type="scientific">Micromonospora yangpuensis</name>
    <dbReference type="NCBI Taxonomy" id="683228"/>
    <lineage>
        <taxon>Bacteria</taxon>
        <taxon>Bacillati</taxon>
        <taxon>Actinomycetota</taxon>
        <taxon>Actinomycetes</taxon>
        <taxon>Micromonosporales</taxon>
        <taxon>Micromonosporaceae</taxon>
        <taxon>Micromonospora</taxon>
    </lineage>
</organism>
<dbReference type="Proteomes" id="UP000198937">
    <property type="component" value="Unassembled WGS sequence"/>
</dbReference>
<evidence type="ECO:0000313" key="1">
    <source>
        <dbReference type="EMBL" id="SCL49463.1"/>
    </source>
</evidence>
<dbReference type="STRING" id="683228.GA0070617_1189"/>
<keyword evidence="2" id="KW-1185">Reference proteome</keyword>
<proteinExistence type="predicted"/>
<dbReference type="InterPro" id="IPR054058">
    <property type="entry name" value="HTH_67"/>
</dbReference>
<dbReference type="AlphaFoldDB" id="A0A1C6U6A4"/>
<accession>A0A1C6U6A4</accession>
<gene>
    <name evidence="1" type="ORF">GA0070617_1189</name>
</gene>
<sequence>MRWAGPPGTSDMTPEQIATASRAVVLALGDAYNRDAGTLRRARLLGISVWAFRVTGWAGPLGDVSAGTVTAALGLVAPDAVAEGWETATRTVRPVEVAAVSLAECCRWGDERLTALPGVDRLAALLVRVVAAADATGMPLFAAWRAMPVPRDTPGARAAVGLRLLREHILGGYLIASRASGLSPLEALLAGGRGEADAIACGWLPPYPPVGPLIRRQLRAEMVTDRLISTAFRALSSREGIELVRLLNEARRHLTEPEVRRHLTGPGDRRQPD</sequence>
<protein>
    <submittedName>
        <fullName evidence="1">Uncharacterized protein</fullName>
    </submittedName>
</protein>
<dbReference type="EMBL" id="FMIA01000002">
    <property type="protein sequence ID" value="SCL49463.1"/>
    <property type="molecule type" value="Genomic_DNA"/>
</dbReference>
<name>A0A1C6U6A4_9ACTN</name>
<evidence type="ECO:0000313" key="2">
    <source>
        <dbReference type="Proteomes" id="UP000198937"/>
    </source>
</evidence>